<organism evidence="2 3">
    <name type="scientific">Rhizoctonia solani</name>
    <dbReference type="NCBI Taxonomy" id="456999"/>
    <lineage>
        <taxon>Eukaryota</taxon>
        <taxon>Fungi</taxon>
        <taxon>Dikarya</taxon>
        <taxon>Basidiomycota</taxon>
        <taxon>Agaricomycotina</taxon>
        <taxon>Agaricomycetes</taxon>
        <taxon>Cantharellales</taxon>
        <taxon>Ceratobasidiaceae</taxon>
        <taxon>Rhizoctonia</taxon>
    </lineage>
</organism>
<evidence type="ECO:0000313" key="3">
    <source>
        <dbReference type="Proteomes" id="UP000650582"/>
    </source>
</evidence>
<comment type="caution">
    <text evidence="2">The sequence shown here is derived from an EMBL/GenBank/DDBJ whole genome shotgun (WGS) entry which is preliminary data.</text>
</comment>
<keyword evidence="1" id="KW-0175">Coiled coil</keyword>
<accession>A0A8H7H1B1</accession>
<dbReference type="EMBL" id="JACYCC010000287">
    <property type="protein sequence ID" value="KAF8670099.1"/>
    <property type="molecule type" value="Genomic_DNA"/>
</dbReference>
<name>A0A8H7H1B1_9AGAM</name>
<gene>
    <name evidence="2" type="ORF">RHS04_08677</name>
</gene>
<dbReference type="AlphaFoldDB" id="A0A8H7H1B1"/>
<dbReference type="InterPro" id="IPR004242">
    <property type="entry name" value="Transposase_21"/>
</dbReference>
<dbReference type="Proteomes" id="UP000650582">
    <property type="component" value="Unassembled WGS sequence"/>
</dbReference>
<sequence>MLYQHEFKHWLGRVDDFFNSQIYKRLLRTNIVIDGADTGVQHFPGKHDIAIAVMSNGVNIFDQGSKETNTCWPIMAQNLNLPPEERAQMRNLIPLGVIPGPNKPKDFDSFLVPFVEECIDLAKGIDTYNAMTGQTFTLHVHPVIISGDMQAIKYLQNFKGPNGCVPCCGCLMVGVYHADKKTYYIPLAEPIATDSSLANVNSYNPHNLPLCTDKKTSIQTRKIDKALTAGLAEDLRKRTGICGPSILDCIPSIQRPSLYPHEFMHLFLLNHGPALVLLWVGTHPGISDAGSGYYLLLRAVWTAIGIETEEATYLLPASILKCLLNLKNTTQRIKELKQEIIEYVEKFEEYYYQYNYNRLSVCQLTLHALLHIANNVLCCGPVWVAWLFSVEQYCWEIVGCTRSKVVPYPTINRHICQMAQLALVACCFPIICKAMLFGKSQAPIQSNPNTILRYPHLPGFPLNPHVCHCLAQYFHTNYQEWTFHAWLAFIPDRAERWGKLQIPEGDSICCAAVVNPLLLYGKRDSSFV</sequence>
<protein>
    <submittedName>
        <fullName evidence="2">Transposase family tnp2</fullName>
    </submittedName>
</protein>
<dbReference type="Pfam" id="PF02992">
    <property type="entry name" value="Transposase_21"/>
    <property type="match status" value="1"/>
</dbReference>
<evidence type="ECO:0000256" key="1">
    <source>
        <dbReference type="SAM" id="Coils"/>
    </source>
</evidence>
<evidence type="ECO:0000313" key="2">
    <source>
        <dbReference type="EMBL" id="KAF8670099.1"/>
    </source>
</evidence>
<feature type="coiled-coil region" evidence="1">
    <location>
        <begin position="319"/>
        <end position="346"/>
    </location>
</feature>
<proteinExistence type="predicted"/>
<reference evidence="2" key="1">
    <citation type="submission" date="2020-09" db="EMBL/GenBank/DDBJ databases">
        <title>Comparative genome analyses of four rice-infecting Rhizoctonia solani isolates reveal extensive enrichment of homogalacturonan modification genes.</title>
        <authorList>
            <person name="Lee D.-Y."/>
            <person name="Jeon J."/>
            <person name="Kim K.-T."/>
            <person name="Cheong K."/>
            <person name="Song H."/>
            <person name="Choi G."/>
            <person name="Ko J."/>
            <person name="Opiyo S.O."/>
            <person name="Zuo S."/>
            <person name="Madhav S."/>
            <person name="Lee Y.-H."/>
            <person name="Wang G.-L."/>
        </authorList>
    </citation>
    <scope>NUCLEOTIDE SEQUENCE</scope>
    <source>
        <strain evidence="2">AG1-IA YN-7</strain>
    </source>
</reference>